<dbReference type="EnsemblPlants" id="OPUNC10G07930.1">
    <property type="protein sequence ID" value="OPUNC10G07930.1"/>
    <property type="gene ID" value="OPUNC10G07930"/>
</dbReference>
<feature type="region of interest" description="Disordered" evidence="1">
    <location>
        <begin position="74"/>
        <end position="109"/>
    </location>
</feature>
<dbReference type="AlphaFoldDB" id="A0A0E0M7F6"/>
<accession>A0A0E0M7F6</accession>
<keyword evidence="3" id="KW-1185">Reference proteome</keyword>
<dbReference type="HOGENOM" id="CLU_1542546_0_0_1"/>
<evidence type="ECO:0000256" key="1">
    <source>
        <dbReference type="SAM" id="MobiDB-lite"/>
    </source>
</evidence>
<organism evidence="2">
    <name type="scientific">Oryza punctata</name>
    <name type="common">Red rice</name>
    <dbReference type="NCBI Taxonomy" id="4537"/>
    <lineage>
        <taxon>Eukaryota</taxon>
        <taxon>Viridiplantae</taxon>
        <taxon>Streptophyta</taxon>
        <taxon>Embryophyta</taxon>
        <taxon>Tracheophyta</taxon>
        <taxon>Spermatophyta</taxon>
        <taxon>Magnoliopsida</taxon>
        <taxon>Liliopsida</taxon>
        <taxon>Poales</taxon>
        <taxon>Poaceae</taxon>
        <taxon>BOP clade</taxon>
        <taxon>Oryzoideae</taxon>
        <taxon>Oryzeae</taxon>
        <taxon>Oryzinae</taxon>
        <taxon>Oryza</taxon>
    </lineage>
</organism>
<dbReference type="STRING" id="4537.A0A0E0M7F6"/>
<reference evidence="2" key="1">
    <citation type="submission" date="2015-04" db="UniProtKB">
        <authorList>
            <consortium name="EnsemblPlants"/>
        </authorList>
    </citation>
    <scope>IDENTIFICATION</scope>
</reference>
<feature type="compositionally biased region" description="Basic and acidic residues" evidence="1">
    <location>
        <begin position="95"/>
        <end position="108"/>
    </location>
</feature>
<reference evidence="2" key="2">
    <citation type="submission" date="2018-05" db="EMBL/GenBank/DDBJ databases">
        <title>OpunRS2 (Oryza punctata Reference Sequence Version 2).</title>
        <authorList>
            <person name="Zhang J."/>
            <person name="Kudrna D."/>
            <person name="Lee S."/>
            <person name="Talag J."/>
            <person name="Welchert J."/>
            <person name="Wing R.A."/>
        </authorList>
    </citation>
    <scope>NUCLEOTIDE SEQUENCE [LARGE SCALE GENOMIC DNA]</scope>
</reference>
<name>A0A0E0M7F6_ORYPU</name>
<sequence length="174" mass="19405">MNRRSKSSHRGNQQSICSLSIADGATAEDPIFGTEVPVTENHGVDQVQEDIDIPVESNDVDPMQEDLLNEIYNKEPQISAVGGRAEETTPAMAPKEAKPQDDSPREAQDQLGKIQLTEEQRACMEANRLRALEWAAAAHFQRAEHPSMWTVLSHLEHIPEDFGTCCLKFLRAKN</sequence>
<evidence type="ECO:0000313" key="3">
    <source>
        <dbReference type="Proteomes" id="UP000026962"/>
    </source>
</evidence>
<proteinExistence type="predicted"/>
<feature type="region of interest" description="Disordered" evidence="1">
    <location>
        <begin position="1"/>
        <end position="21"/>
    </location>
</feature>
<dbReference type="Proteomes" id="UP000026962">
    <property type="component" value="Chromosome 10"/>
</dbReference>
<evidence type="ECO:0000313" key="2">
    <source>
        <dbReference type="EnsemblPlants" id="OPUNC10G07930.1"/>
    </source>
</evidence>
<protein>
    <submittedName>
        <fullName evidence="2">Uncharacterized protein</fullName>
    </submittedName>
</protein>
<dbReference type="Gramene" id="OPUNC10G07930.1">
    <property type="protein sequence ID" value="OPUNC10G07930.1"/>
    <property type="gene ID" value="OPUNC10G07930"/>
</dbReference>